<dbReference type="Gene3D" id="1.20.1170.10">
    <property type="match status" value="1"/>
</dbReference>
<proteinExistence type="predicted"/>
<dbReference type="EMBL" id="JARJLG010000014">
    <property type="protein sequence ID" value="KAJ7775605.1"/>
    <property type="molecule type" value="Genomic_DNA"/>
</dbReference>
<dbReference type="AlphaFoldDB" id="A0AAD7K095"/>
<gene>
    <name evidence="2" type="ORF">DFH07DRAFT_1056782</name>
</gene>
<evidence type="ECO:0000313" key="3">
    <source>
        <dbReference type="Proteomes" id="UP001215280"/>
    </source>
</evidence>
<name>A0AAD7K095_9AGAR</name>
<reference evidence="2" key="1">
    <citation type="submission" date="2023-03" db="EMBL/GenBank/DDBJ databases">
        <title>Massive genome expansion in bonnet fungi (Mycena s.s.) driven by repeated elements and novel gene families across ecological guilds.</title>
        <authorList>
            <consortium name="Lawrence Berkeley National Laboratory"/>
            <person name="Harder C.B."/>
            <person name="Miyauchi S."/>
            <person name="Viragh M."/>
            <person name="Kuo A."/>
            <person name="Thoen E."/>
            <person name="Andreopoulos B."/>
            <person name="Lu D."/>
            <person name="Skrede I."/>
            <person name="Drula E."/>
            <person name="Henrissat B."/>
            <person name="Morin E."/>
            <person name="Kohler A."/>
            <person name="Barry K."/>
            <person name="LaButti K."/>
            <person name="Morin E."/>
            <person name="Salamov A."/>
            <person name="Lipzen A."/>
            <person name="Mereny Z."/>
            <person name="Hegedus B."/>
            <person name="Baldrian P."/>
            <person name="Stursova M."/>
            <person name="Weitz H."/>
            <person name="Taylor A."/>
            <person name="Grigoriev I.V."/>
            <person name="Nagy L.G."/>
            <person name="Martin F."/>
            <person name="Kauserud H."/>
        </authorList>
    </citation>
    <scope>NUCLEOTIDE SEQUENCE</scope>
    <source>
        <strain evidence="2">CBHHK188m</strain>
    </source>
</reference>
<keyword evidence="1" id="KW-0175">Coiled coil</keyword>
<dbReference type="SUPFAM" id="SSF58100">
    <property type="entry name" value="Bacterial hemolysins"/>
    <property type="match status" value="1"/>
</dbReference>
<protein>
    <submittedName>
        <fullName evidence="2">Uncharacterized protein</fullName>
    </submittedName>
</protein>
<evidence type="ECO:0000256" key="1">
    <source>
        <dbReference type="SAM" id="Coils"/>
    </source>
</evidence>
<keyword evidence="3" id="KW-1185">Reference proteome</keyword>
<dbReference type="Proteomes" id="UP001215280">
    <property type="component" value="Unassembled WGS sequence"/>
</dbReference>
<organism evidence="2 3">
    <name type="scientific">Mycena maculata</name>
    <dbReference type="NCBI Taxonomy" id="230809"/>
    <lineage>
        <taxon>Eukaryota</taxon>
        <taxon>Fungi</taxon>
        <taxon>Dikarya</taxon>
        <taxon>Basidiomycota</taxon>
        <taxon>Agaricomycotina</taxon>
        <taxon>Agaricomycetes</taxon>
        <taxon>Agaricomycetidae</taxon>
        <taxon>Agaricales</taxon>
        <taxon>Marasmiineae</taxon>
        <taxon>Mycenaceae</taxon>
        <taxon>Mycena</taxon>
    </lineage>
</organism>
<feature type="coiled-coil region" evidence="1">
    <location>
        <begin position="225"/>
        <end position="252"/>
    </location>
</feature>
<evidence type="ECO:0000313" key="2">
    <source>
        <dbReference type="EMBL" id="KAJ7775605.1"/>
    </source>
</evidence>
<accession>A0AAD7K095</accession>
<sequence>MTSDISDLEPKGMIVDGHYILRAAEVFNLLKYMWTGILLVTTREEYCGFQDGSVYNFGSISKALSSYAVMVSPGGTVSYDVLFNNIRALADEKAKHLGNPSIIETLQDVIRTHMTTLSDDIGNLKAWLDGMLKSLHDFEEQCKKDRLALTAREDTVKRDISGESGIIQTLLAAIKKDVADIADKHAQIELDEHLVKMTHDNPFSWVPFVGPALSIAGDIKYGAEINSLRSEISNLDKEITDDKAKIKEAKAIITDLSSVKMDIEGVQEKITVAIHAIEILMGVSSPVIWPTETMFTKKGGYDAMANGLKSLQNYVDRDVRTLAESLTDLVEKTLRHKWADLKEAALYGQGKGPCCSASGGLYRNAASCSIIILWMQSSVDILPS</sequence>
<dbReference type="CDD" id="cd22656">
    <property type="entry name" value="ClyA_Cry6Aa-like"/>
    <property type="match status" value="1"/>
</dbReference>
<comment type="caution">
    <text evidence="2">The sequence shown here is derived from an EMBL/GenBank/DDBJ whole genome shotgun (WGS) entry which is preliminary data.</text>
</comment>